<feature type="transmembrane region" description="Helical" evidence="12">
    <location>
        <begin position="112"/>
        <end position="130"/>
    </location>
</feature>
<proteinExistence type="predicted"/>
<dbReference type="GO" id="GO:0005886">
    <property type="term" value="C:plasma membrane"/>
    <property type="evidence" value="ECO:0007669"/>
    <property type="project" value="UniProtKB-SubCell"/>
</dbReference>
<evidence type="ECO:0000256" key="11">
    <source>
        <dbReference type="ARBA" id="ARBA00023264"/>
    </source>
</evidence>
<evidence type="ECO:0000256" key="2">
    <source>
        <dbReference type="ARBA" id="ARBA00022475"/>
    </source>
</evidence>
<keyword evidence="5 12" id="KW-0812">Transmembrane</keyword>
<evidence type="ECO:0000256" key="7">
    <source>
        <dbReference type="ARBA" id="ARBA00022989"/>
    </source>
</evidence>
<keyword evidence="8" id="KW-0443">Lipid metabolism</keyword>
<gene>
    <name evidence="13" type="ORF">METZ01_LOCUS8946</name>
</gene>
<evidence type="ECO:0000313" key="13">
    <source>
        <dbReference type="EMBL" id="SUZ56092.1"/>
    </source>
</evidence>
<keyword evidence="7 12" id="KW-1133">Transmembrane helix</keyword>
<dbReference type="PANTHER" id="PTHR46382:SF1">
    <property type="entry name" value="PHOSPHATIDATE CYTIDYLYLTRANSFERASE"/>
    <property type="match status" value="1"/>
</dbReference>
<name>A0A381NN98_9ZZZZ</name>
<dbReference type="GO" id="GO:0016024">
    <property type="term" value="P:CDP-diacylglycerol biosynthetic process"/>
    <property type="evidence" value="ECO:0007669"/>
    <property type="project" value="TreeGrafter"/>
</dbReference>
<keyword evidence="11" id="KW-1208">Phospholipid metabolism</keyword>
<evidence type="ECO:0000256" key="12">
    <source>
        <dbReference type="SAM" id="Phobius"/>
    </source>
</evidence>
<feature type="transmembrane region" description="Helical" evidence="12">
    <location>
        <begin position="56"/>
        <end position="75"/>
    </location>
</feature>
<evidence type="ECO:0000256" key="4">
    <source>
        <dbReference type="ARBA" id="ARBA00022679"/>
    </source>
</evidence>
<dbReference type="EMBL" id="UINC01000479">
    <property type="protein sequence ID" value="SUZ56092.1"/>
    <property type="molecule type" value="Genomic_DNA"/>
</dbReference>
<feature type="transmembrane region" description="Helical" evidence="12">
    <location>
        <begin position="7"/>
        <end position="23"/>
    </location>
</feature>
<evidence type="ECO:0000256" key="9">
    <source>
        <dbReference type="ARBA" id="ARBA00023136"/>
    </source>
</evidence>
<evidence type="ECO:0000256" key="5">
    <source>
        <dbReference type="ARBA" id="ARBA00022692"/>
    </source>
</evidence>
<keyword evidence="2" id="KW-1003">Cell membrane</keyword>
<organism evidence="13">
    <name type="scientific">marine metagenome</name>
    <dbReference type="NCBI Taxonomy" id="408172"/>
    <lineage>
        <taxon>unclassified sequences</taxon>
        <taxon>metagenomes</taxon>
        <taxon>ecological metagenomes</taxon>
    </lineage>
</organism>
<comment type="subcellular location">
    <subcellularLocation>
        <location evidence="1">Cell membrane</location>
        <topology evidence="1">Multi-pass membrane protein</topology>
    </subcellularLocation>
</comment>
<feature type="transmembrane region" description="Helical" evidence="12">
    <location>
        <begin position="29"/>
        <end position="49"/>
    </location>
</feature>
<protein>
    <recommendedName>
        <fullName evidence="14">Phosphatidate cytidylyltransferase</fullName>
    </recommendedName>
</protein>
<evidence type="ECO:0000256" key="10">
    <source>
        <dbReference type="ARBA" id="ARBA00023209"/>
    </source>
</evidence>
<keyword evidence="6" id="KW-0548">Nucleotidyltransferase</keyword>
<keyword evidence="4" id="KW-0808">Transferase</keyword>
<dbReference type="Pfam" id="PF01148">
    <property type="entry name" value="CTP_transf_1"/>
    <property type="match status" value="1"/>
</dbReference>
<evidence type="ECO:0000256" key="3">
    <source>
        <dbReference type="ARBA" id="ARBA00022516"/>
    </source>
</evidence>
<feature type="transmembrane region" description="Helical" evidence="12">
    <location>
        <begin position="175"/>
        <end position="191"/>
    </location>
</feature>
<keyword evidence="3" id="KW-0444">Lipid biosynthesis</keyword>
<evidence type="ECO:0008006" key="14">
    <source>
        <dbReference type="Google" id="ProtNLM"/>
    </source>
</evidence>
<accession>A0A381NN98</accession>
<feature type="transmembrane region" description="Helical" evidence="12">
    <location>
        <begin position="136"/>
        <end position="154"/>
    </location>
</feature>
<keyword evidence="9 12" id="KW-0472">Membrane</keyword>
<evidence type="ECO:0000256" key="1">
    <source>
        <dbReference type="ARBA" id="ARBA00004651"/>
    </source>
</evidence>
<feature type="transmembrane region" description="Helical" evidence="12">
    <location>
        <begin position="203"/>
        <end position="223"/>
    </location>
</feature>
<dbReference type="PANTHER" id="PTHR46382">
    <property type="entry name" value="PHOSPHATIDATE CYTIDYLYLTRANSFERASE"/>
    <property type="match status" value="1"/>
</dbReference>
<dbReference type="GO" id="GO:0004605">
    <property type="term" value="F:phosphatidate cytidylyltransferase activity"/>
    <property type="evidence" value="ECO:0007669"/>
    <property type="project" value="TreeGrafter"/>
</dbReference>
<keyword evidence="10" id="KW-0594">Phospholipid biosynthesis</keyword>
<reference evidence="13" key="1">
    <citation type="submission" date="2018-05" db="EMBL/GenBank/DDBJ databases">
        <authorList>
            <person name="Lanie J.A."/>
            <person name="Ng W.-L."/>
            <person name="Kazmierczak K.M."/>
            <person name="Andrzejewski T.M."/>
            <person name="Davidsen T.M."/>
            <person name="Wayne K.J."/>
            <person name="Tettelin H."/>
            <person name="Glass J.I."/>
            <person name="Rusch D."/>
            <person name="Podicherti R."/>
            <person name="Tsui H.-C.T."/>
            <person name="Winkler M.E."/>
        </authorList>
    </citation>
    <scope>NUCLEOTIDE SEQUENCE</scope>
</reference>
<evidence type="ECO:0000256" key="6">
    <source>
        <dbReference type="ARBA" id="ARBA00022695"/>
    </source>
</evidence>
<evidence type="ECO:0000256" key="8">
    <source>
        <dbReference type="ARBA" id="ARBA00023098"/>
    </source>
</evidence>
<dbReference type="AlphaFoldDB" id="A0A381NN98"/>
<sequence>MLTKRLITAAILLPIVVLVTLLLDEMLFRIILALVIAVAGWEYCSLISIKQPVFRVLYVFALTIIAFIFTSINAWLMPVIIASSAWWLLNACWVFCYPKFTSLWHGSHGVRLLNGLFIFVPMFLALAALQKNNSELVLLLLALIWSADSGAYFAGKAFGSNKLCPRVSPGKTVEGLIGGTVASVAVMLVYLELYIEPISAEQYLVYVALSVVISIASVVGDLFESLHKRLANAKDSGSLLPGHGGLFDRIDSLTSAAPIFYLMYYGALL</sequence>